<name>S7QHS8_GLOTA</name>
<gene>
    <name evidence="2" type="ORF">GLOTRDRAFT_14630</name>
</gene>
<protein>
    <recommendedName>
        <fullName evidence="1">Methyltransferase type 12 domain-containing protein</fullName>
    </recommendedName>
</protein>
<feature type="non-terminal residue" evidence="2">
    <location>
        <position position="1"/>
    </location>
</feature>
<dbReference type="SUPFAM" id="SSF53335">
    <property type="entry name" value="S-adenosyl-L-methionine-dependent methyltransferases"/>
    <property type="match status" value="1"/>
</dbReference>
<evidence type="ECO:0000259" key="1">
    <source>
        <dbReference type="Pfam" id="PF08242"/>
    </source>
</evidence>
<dbReference type="OrthoDB" id="4510389at2759"/>
<dbReference type="InterPro" id="IPR013217">
    <property type="entry name" value="Methyltransf_12"/>
</dbReference>
<evidence type="ECO:0000313" key="3">
    <source>
        <dbReference type="Proteomes" id="UP000030669"/>
    </source>
</evidence>
<dbReference type="HOGENOM" id="CLU_1726635_0_0_1"/>
<accession>S7QHS8</accession>
<dbReference type="Proteomes" id="UP000030669">
    <property type="component" value="Unassembled WGS sequence"/>
</dbReference>
<dbReference type="RefSeq" id="XP_007861618.1">
    <property type="nucleotide sequence ID" value="XM_007863427.1"/>
</dbReference>
<dbReference type="EMBL" id="KB469297">
    <property type="protein sequence ID" value="EPQ58793.1"/>
    <property type="molecule type" value="Genomic_DNA"/>
</dbReference>
<evidence type="ECO:0000313" key="2">
    <source>
        <dbReference type="EMBL" id="EPQ58793.1"/>
    </source>
</evidence>
<feature type="non-terminal residue" evidence="2">
    <location>
        <position position="152"/>
    </location>
</feature>
<proteinExistence type="predicted"/>
<dbReference type="Pfam" id="PF08242">
    <property type="entry name" value="Methyltransf_12"/>
    <property type="match status" value="1"/>
</dbReference>
<reference evidence="2 3" key="1">
    <citation type="journal article" date="2012" name="Science">
        <title>The Paleozoic origin of enzymatic lignin decomposition reconstructed from 31 fungal genomes.</title>
        <authorList>
            <person name="Floudas D."/>
            <person name="Binder M."/>
            <person name="Riley R."/>
            <person name="Barry K."/>
            <person name="Blanchette R.A."/>
            <person name="Henrissat B."/>
            <person name="Martinez A.T."/>
            <person name="Otillar R."/>
            <person name="Spatafora J.W."/>
            <person name="Yadav J.S."/>
            <person name="Aerts A."/>
            <person name="Benoit I."/>
            <person name="Boyd A."/>
            <person name="Carlson A."/>
            <person name="Copeland A."/>
            <person name="Coutinho P.M."/>
            <person name="de Vries R.P."/>
            <person name="Ferreira P."/>
            <person name="Findley K."/>
            <person name="Foster B."/>
            <person name="Gaskell J."/>
            <person name="Glotzer D."/>
            <person name="Gorecki P."/>
            <person name="Heitman J."/>
            <person name="Hesse C."/>
            <person name="Hori C."/>
            <person name="Igarashi K."/>
            <person name="Jurgens J.A."/>
            <person name="Kallen N."/>
            <person name="Kersten P."/>
            <person name="Kohler A."/>
            <person name="Kuees U."/>
            <person name="Kumar T.K.A."/>
            <person name="Kuo A."/>
            <person name="LaButti K."/>
            <person name="Larrondo L.F."/>
            <person name="Lindquist E."/>
            <person name="Ling A."/>
            <person name="Lombard V."/>
            <person name="Lucas S."/>
            <person name="Lundell T."/>
            <person name="Martin R."/>
            <person name="McLaughlin D.J."/>
            <person name="Morgenstern I."/>
            <person name="Morin E."/>
            <person name="Murat C."/>
            <person name="Nagy L.G."/>
            <person name="Nolan M."/>
            <person name="Ohm R.A."/>
            <person name="Patyshakuliyeva A."/>
            <person name="Rokas A."/>
            <person name="Ruiz-Duenas F.J."/>
            <person name="Sabat G."/>
            <person name="Salamov A."/>
            <person name="Samejima M."/>
            <person name="Schmutz J."/>
            <person name="Slot J.C."/>
            <person name="St John F."/>
            <person name="Stenlid J."/>
            <person name="Sun H."/>
            <person name="Sun S."/>
            <person name="Syed K."/>
            <person name="Tsang A."/>
            <person name="Wiebenga A."/>
            <person name="Young D."/>
            <person name="Pisabarro A."/>
            <person name="Eastwood D.C."/>
            <person name="Martin F."/>
            <person name="Cullen D."/>
            <person name="Grigoriev I.V."/>
            <person name="Hibbett D.S."/>
        </authorList>
    </citation>
    <scope>NUCLEOTIDE SEQUENCE [LARGE SCALE GENOMIC DNA]</scope>
    <source>
        <strain evidence="2 3">ATCC 11539</strain>
    </source>
</reference>
<keyword evidence="3" id="KW-1185">Reference proteome</keyword>
<feature type="domain" description="Methyltransferase type 12" evidence="1">
    <location>
        <begin position="43"/>
        <end position="148"/>
    </location>
</feature>
<dbReference type="AlphaFoldDB" id="S7QHS8"/>
<dbReference type="InterPro" id="IPR029063">
    <property type="entry name" value="SAM-dependent_MTases_sf"/>
</dbReference>
<dbReference type="GeneID" id="19304858"/>
<dbReference type="Gene3D" id="3.40.50.150">
    <property type="entry name" value="Vaccinia Virus protein VP39"/>
    <property type="match status" value="1"/>
</dbReference>
<dbReference type="eggNOG" id="KOG1202">
    <property type="taxonomic scope" value="Eukaryota"/>
</dbReference>
<dbReference type="KEGG" id="gtr:GLOTRDRAFT_14630"/>
<organism evidence="2 3">
    <name type="scientific">Gloeophyllum trabeum (strain ATCC 11539 / FP-39264 / Madison 617)</name>
    <name type="common">Brown rot fungus</name>
    <dbReference type="NCBI Taxonomy" id="670483"/>
    <lineage>
        <taxon>Eukaryota</taxon>
        <taxon>Fungi</taxon>
        <taxon>Dikarya</taxon>
        <taxon>Basidiomycota</taxon>
        <taxon>Agaricomycotina</taxon>
        <taxon>Agaricomycetes</taxon>
        <taxon>Gloeophyllales</taxon>
        <taxon>Gloeophyllaceae</taxon>
        <taxon>Gloeophyllum</taxon>
    </lineage>
</organism>
<sequence length="152" mass="16246">DNIMSKTYELPPLVGHVFAEVAAKFVELVKNAVAAGKKVVCVLEVGDGTGRSKALLGQALIDARIQDLCYLDYVSTDISISLAQESTVKSQWPTMTPKAFDLSVLLAQQGFDANTFDIVTAFDALHAIPDIDSTLVALKELLVSGGHIAILE</sequence>